<feature type="region of interest" description="Disordered" evidence="1">
    <location>
        <begin position="112"/>
        <end position="136"/>
    </location>
</feature>
<dbReference type="EMBL" id="JAFEMO010000004">
    <property type="protein sequence ID" value="KAH7571777.1"/>
    <property type="molecule type" value="Genomic_DNA"/>
</dbReference>
<evidence type="ECO:0000313" key="3">
    <source>
        <dbReference type="EMBL" id="KAH7571777.1"/>
    </source>
</evidence>
<accession>A0ABQ8I561</accession>
<evidence type="ECO:0000259" key="2">
    <source>
        <dbReference type="Pfam" id="PF13952"/>
    </source>
</evidence>
<proteinExistence type="predicted"/>
<gene>
    <name evidence="3" type="ORF">JRO89_XS04G0138800</name>
</gene>
<feature type="domain" description="DUF4216" evidence="2">
    <location>
        <begin position="8"/>
        <end position="79"/>
    </location>
</feature>
<dbReference type="InterPro" id="IPR025312">
    <property type="entry name" value="DUF4216"/>
</dbReference>
<feature type="compositionally biased region" description="Acidic residues" evidence="1">
    <location>
        <begin position="122"/>
        <end position="136"/>
    </location>
</feature>
<dbReference type="PANTHER" id="PTHR48258:SF15">
    <property type="entry name" value="OS02G0543900 PROTEIN"/>
    <property type="match status" value="1"/>
</dbReference>
<sequence>MVSGGDVIELDYYGGRKVALFNCDWIDTKTNKGTKKDELGFTLVNPSCLLKTEEPFILASQAIQVFYVEEPIETDWHAVVFTKPRDFTQSLQELMDNVNDVRDNVPGITVDSSLNIIGEGGENSDTEDEDEDEDEN</sequence>
<reference evidence="3 4" key="1">
    <citation type="submission" date="2021-02" db="EMBL/GenBank/DDBJ databases">
        <title>Plant Genome Project.</title>
        <authorList>
            <person name="Zhang R.-G."/>
        </authorList>
    </citation>
    <scope>NUCLEOTIDE SEQUENCE [LARGE SCALE GENOMIC DNA]</scope>
    <source>
        <tissue evidence="3">Leaves</tissue>
    </source>
</reference>
<name>A0ABQ8I561_9ROSI</name>
<comment type="caution">
    <text evidence="3">The sequence shown here is derived from an EMBL/GenBank/DDBJ whole genome shotgun (WGS) entry which is preliminary data.</text>
</comment>
<evidence type="ECO:0000256" key="1">
    <source>
        <dbReference type="SAM" id="MobiDB-lite"/>
    </source>
</evidence>
<dbReference type="Pfam" id="PF13952">
    <property type="entry name" value="DUF4216"/>
    <property type="match status" value="1"/>
</dbReference>
<evidence type="ECO:0000313" key="4">
    <source>
        <dbReference type="Proteomes" id="UP000827721"/>
    </source>
</evidence>
<organism evidence="3 4">
    <name type="scientific">Xanthoceras sorbifolium</name>
    <dbReference type="NCBI Taxonomy" id="99658"/>
    <lineage>
        <taxon>Eukaryota</taxon>
        <taxon>Viridiplantae</taxon>
        <taxon>Streptophyta</taxon>
        <taxon>Embryophyta</taxon>
        <taxon>Tracheophyta</taxon>
        <taxon>Spermatophyta</taxon>
        <taxon>Magnoliopsida</taxon>
        <taxon>eudicotyledons</taxon>
        <taxon>Gunneridae</taxon>
        <taxon>Pentapetalae</taxon>
        <taxon>rosids</taxon>
        <taxon>malvids</taxon>
        <taxon>Sapindales</taxon>
        <taxon>Sapindaceae</taxon>
        <taxon>Xanthoceroideae</taxon>
        <taxon>Xanthoceras</taxon>
    </lineage>
</organism>
<dbReference type="PANTHER" id="PTHR48258">
    <property type="entry name" value="DUF4218 DOMAIN-CONTAINING PROTEIN-RELATED"/>
    <property type="match status" value="1"/>
</dbReference>
<keyword evidence="4" id="KW-1185">Reference proteome</keyword>
<dbReference type="Proteomes" id="UP000827721">
    <property type="component" value="Unassembled WGS sequence"/>
</dbReference>
<protein>
    <recommendedName>
        <fullName evidence="2">DUF4216 domain-containing protein</fullName>
    </recommendedName>
</protein>